<feature type="region of interest" description="Disordered" evidence="5">
    <location>
        <begin position="502"/>
        <end position="527"/>
    </location>
</feature>
<evidence type="ECO:0000256" key="2">
    <source>
        <dbReference type="ARBA" id="ARBA00022737"/>
    </source>
</evidence>
<evidence type="ECO:0000256" key="1">
    <source>
        <dbReference type="ARBA" id="ARBA00004308"/>
    </source>
</evidence>
<gene>
    <name evidence="7" type="primary">ankrd13a</name>
</gene>
<accession>A0A8C5CSF5</accession>
<dbReference type="PROSITE" id="PS50297">
    <property type="entry name" value="ANK_REP_REGION"/>
    <property type="match status" value="1"/>
</dbReference>
<dbReference type="Proteomes" id="UP000694546">
    <property type="component" value="Chromosome 6"/>
</dbReference>
<dbReference type="AlphaFoldDB" id="A0A8C5CSF5"/>
<evidence type="ECO:0000256" key="3">
    <source>
        <dbReference type="ARBA" id="ARBA00023136"/>
    </source>
</evidence>
<evidence type="ECO:0000259" key="6">
    <source>
        <dbReference type="Pfam" id="PF11904"/>
    </source>
</evidence>
<organism evidence="7 8">
    <name type="scientific">Gadus morhua</name>
    <name type="common">Atlantic cod</name>
    <dbReference type="NCBI Taxonomy" id="8049"/>
    <lineage>
        <taxon>Eukaryota</taxon>
        <taxon>Metazoa</taxon>
        <taxon>Chordata</taxon>
        <taxon>Craniata</taxon>
        <taxon>Vertebrata</taxon>
        <taxon>Euteleostomi</taxon>
        <taxon>Actinopterygii</taxon>
        <taxon>Neopterygii</taxon>
        <taxon>Teleostei</taxon>
        <taxon>Neoteleostei</taxon>
        <taxon>Acanthomorphata</taxon>
        <taxon>Zeiogadaria</taxon>
        <taxon>Gadariae</taxon>
        <taxon>Gadiformes</taxon>
        <taxon>Gadoidei</taxon>
        <taxon>Gadidae</taxon>
        <taxon>Gadus</taxon>
    </lineage>
</organism>
<protein>
    <submittedName>
        <fullName evidence="7">Ankyrin repeat domain 13A</fullName>
    </submittedName>
</protein>
<evidence type="ECO:0000256" key="4">
    <source>
        <dbReference type="PROSITE-ProRule" id="PRU00023"/>
    </source>
</evidence>
<sequence length="527" mass="59769">MTAANVSEEIREKFPLHSSVWENDYRSLERDLAQNDVETVDPRGRTPLHLAVSLGHLESVRVLLRHGAQVTKENANNWTALQEAVSTGDPEMVQLVLQRRDYLKASTALGGVPELLAKIRESPDFYMEMKWEFTSWIPLVSRVCPSDVCRIWKSGASLRVDATLLGFENMTWIRGRRSYIFRGEDACAELMEVNHDDEVVDTERFNISQEIEEVTLDSMQPAQQEVAKRLTTSIVNTYLDTKDIAFERNKAGIWGWRTDKTEMVNGFESKVFSVNNVNVIIRTRTEHLTDEEKTRIKSERNVLESLLGTVEQHISAQGDLTLEYATATNPTAITPEEYFDPDFDLEDRDIGRPIELSIRTQKFKGTLWMSEEHPLSLVEQVTPIIDLMARTSSHFARLRDFVTLNFPPGFPVKIAPPLFQVCPSVFEVPGHYRHRGGSRHTPASNQDEALLQYAIHQSLLETRGTPGQGALTDYGDTSSPASSGSSPEAELRLAMELSARALEEEETRKKQEEEELHRTLELSLIEK</sequence>
<feature type="repeat" description="ANK" evidence="4">
    <location>
        <begin position="43"/>
        <end position="75"/>
    </location>
</feature>
<feature type="region of interest" description="Disordered" evidence="5">
    <location>
        <begin position="464"/>
        <end position="490"/>
    </location>
</feature>
<dbReference type="Gene3D" id="1.25.40.20">
    <property type="entry name" value="Ankyrin repeat-containing domain"/>
    <property type="match status" value="1"/>
</dbReference>
<dbReference type="SMART" id="SM00248">
    <property type="entry name" value="ANK"/>
    <property type="match status" value="2"/>
</dbReference>
<reference evidence="7" key="1">
    <citation type="submission" date="2025-08" db="UniProtKB">
        <authorList>
            <consortium name="Ensembl"/>
        </authorList>
    </citation>
    <scope>IDENTIFICATION</scope>
</reference>
<dbReference type="InterPro" id="IPR021832">
    <property type="entry name" value="ANKRD13"/>
</dbReference>
<dbReference type="InterPro" id="IPR036770">
    <property type="entry name" value="Ankyrin_rpt-contain_sf"/>
</dbReference>
<dbReference type="GO" id="GO:0002091">
    <property type="term" value="P:negative regulation of receptor internalization"/>
    <property type="evidence" value="ECO:0007669"/>
    <property type="project" value="UniProtKB-ARBA"/>
</dbReference>
<dbReference type="InterPro" id="IPR055285">
    <property type="entry name" value="ANKRD13_C"/>
</dbReference>
<feature type="domain" description="Ankyrin repeat" evidence="6">
    <location>
        <begin position="159"/>
        <end position="421"/>
    </location>
</feature>
<dbReference type="InterPro" id="IPR002110">
    <property type="entry name" value="Ankyrin_rpt"/>
</dbReference>
<proteinExistence type="predicted"/>
<dbReference type="Ensembl" id="ENSGMOT00000050033.1">
    <property type="protein sequence ID" value="ENSGMOP00000066431.1"/>
    <property type="gene ID" value="ENSGMOG00000008800.2"/>
</dbReference>
<keyword evidence="2" id="KW-0677">Repeat</keyword>
<feature type="compositionally biased region" description="Low complexity" evidence="5">
    <location>
        <begin position="478"/>
        <end position="488"/>
    </location>
</feature>
<dbReference type="GO" id="GO:0048471">
    <property type="term" value="C:perinuclear region of cytoplasm"/>
    <property type="evidence" value="ECO:0007669"/>
    <property type="project" value="UniProtKB-ARBA"/>
</dbReference>
<dbReference type="PANTHER" id="PTHR12447:SF4">
    <property type="entry name" value="ANKYRIN REPEAT DOMAIN-CONTAINING PROTEIN 13A"/>
    <property type="match status" value="1"/>
</dbReference>
<dbReference type="Pfam" id="PF12796">
    <property type="entry name" value="Ank_2"/>
    <property type="match status" value="1"/>
</dbReference>
<reference evidence="7" key="2">
    <citation type="submission" date="2025-09" db="UniProtKB">
        <authorList>
            <consortium name="Ensembl"/>
        </authorList>
    </citation>
    <scope>IDENTIFICATION</scope>
</reference>
<evidence type="ECO:0000313" key="8">
    <source>
        <dbReference type="Proteomes" id="UP000694546"/>
    </source>
</evidence>
<dbReference type="PANTHER" id="PTHR12447">
    <property type="entry name" value="ANKYRIN REPEAT DOMAIN-CONTAINING PROTEIN 13"/>
    <property type="match status" value="1"/>
</dbReference>
<evidence type="ECO:0000256" key="5">
    <source>
        <dbReference type="SAM" id="MobiDB-lite"/>
    </source>
</evidence>
<dbReference type="GO" id="GO:0005768">
    <property type="term" value="C:endosome"/>
    <property type="evidence" value="ECO:0007669"/>
    <property type="project" value="UniProtKB-SubCell"/>
</dbReference>
<keyword evidence="8" id="KW-1185">Reference proteome</keyword>
<comment type="subcellular location">
    <subcellularLocation>
        <location evidence="1">Endomembrane system</location>
    </subcellularLocation>
</comment>
<dbReference type="SUPFAM" id="SSF48403">
    <property type="entry name" value="Ankyrin repeat"/>
    <property type="match status" value="1"/>
</dbReference>
<evidence type="ECO:0000313" key="7">
    <source>
        <dbReference type="Ensembl" id="ENSGMOP00000066431.1"/>
    </source>
</evidence>
<name>A0A8C5CSF5_GADMO</name>
<keyword evidence="4" id="KW-0040">ANK repeat</keyword>
<dbReference type="Pfam" id="PF11904">
    <property type="entry name" value="ANKRD13_C"/>
    <property type="match status" value="1"/>
</dbReference>
<dbReference type="PROSITE" id="PS50088">
    <property type="entry name" value="ANK_REPEAT"/>
    <property type="match status" value="1"/>
</dbReference>
<dbReference type="GO" id="GO:0140036">
    <property type="term" value="F:ubiquitin-modified protein reader activity"/>
    <property type="evidence" value="ECO:0007669"/>
    <property type="project" value="UniProtKB-ARBA"/>
</dbReference>
<dbReference type="GeneTree" id="ENSGT00950000182928"/>
<feature type="compositionally biased region" description="Basic and acidic residues" evidence="5">
    <location>
        <begin position="506"/>
        <end position="527"/>
    </location>
</feature>
<dbReference type="GO" id="GO:0005886">
    <property type="term" value="C:plasma membrane"/>
    <property type="evidence" value="ECO:0007669"/>
    <property type="project" value="UniProtKB-SubCell"/>
</dbReference>
<keyword evidence="3" id="KW-0472">Membrane</keyword>